<protein>
    <submittedName>
        <fullName evidence="2">Uncharacterized protein</fullName>
    </submittedName>
</protein>
<name>A0A0A9DI35_ARUDO</name>
<sequence>MSDVVPWLLKAFVLSRENPSLFQEVCRLLACIFLLSTVDSSIQLPLCSQGCAFSLDHWAAYFHQLSVGIISIAIILLPYKAAQ</sequence>
<evidence type="ECO:0000313" key="2">
    <source>
        <dbReference type="EMBL" id="JAD85310.1"/>
    </source>
</evidence>
<proteinExistence type="predicted"/>
<keyword evidence="1" id="KW-0812">Transmembrane</keyword>
<reference evidence="2" key="2">
    <citation type="journal article" date="2015" name="Data Brief">
        <title>Shoot transcriptome of the giant reed, Arundo donax.</title>
        <authorList>
            <person name="Barrero R.A."/>
            <person name="Guerrero F.D."/>
            <person name="Moolhuijzen P."/>
            <person name="Goolsby J.A."/>
            <person name="Tidwell J."/>
            <person name="Bellgard S.E."/>
            <person name="Bellgard M.I."/>
        </authorList>
    </citation>
    <scope>NUCLEOTIDE SEQUENCE</scope>
    <source>
        <tissue evidence="2">Shoot tissue taken approximately 20 cm above the soil surface</tissue>
    </source>
</reference>
<reference evidence="2" key="1">
    <citation type="submission" date="2014-09" db="EMBL/GenBank/DDBJ databases">
        <authorList>
            <person name="Magalhaes I.L.F."/>
            <person name="Oliveira U."/>
            <person name="Santos F.R."/>
            <person name="Vidigal T.H.D.A."/>
            <person name="Brescovit A.D."/>
            <person name="Santos A.J."/>
        </authorList>
    </citation>
    <scope>NUCLEOTIDE SEQUENCE</scope>
    <source>
        <tissue evidence="2">Shoot tissue taken approximately 20 cm above the soil surface</tissue>
    </source>
</reference>
<accession>A0A0A9DI35</accession>
<dbReference type="EMBL" id="GBRH01212585">
    <property type="protein sequence ID" value="JAD85310.1"/>
    <property type="molecule type" value="Transcribed_RNA"/>
</dbReference>
<keyword evidence="1" id="KW-1133">Transmembrane helix</keyword>
<keyword evidence="1" id="KW-0472">Membrane</keyword>
<organism evidence="2">
    <name type="scientific">Arundo donax</name>
    <name type="common">Giant reed</name>
    <name type="synonym">Donax arundinaceus</name>
    <dbReference type="NCBI Taxonomy" id="35708"/>
    <lineage>
        <taxon>Eukaryota</taxon>
        <taxon>Viridiplantae</taxon>
        <taxon>Streptophyta</taxon>
        <taxon>Embryophyta</taxon>
        <taxon>Tracheophyta</taxon>
        <taxon>Spermatophyta</taxon>
        <taxon>Magnoliopsida</taxon>
        <taxon>Liliopsida</taxon>
        <taxon>Poales</taxon>
        <taxon>Poaceae</taxon>
        <taxon>PACMAD clade</taxon>
        <taxon>Arundinoideae</taxon>
        <taxon>Arundineae</taxon>
        <taxon>Arundo</taxon>
    </lineage>
</organism>
<feature type="transmembrane region" description="Helical" evidence="1">
    <location>
        <begin position="58"/>
        <end position="79"/>
    </location>
</feature>
<evidence type="ECO:0000256" key="1">
    <source>
        <dbReference type="SAM" id="Phobius"/>
    </source>
</evidence>
<dbReference type="AlphaFoldDB" id="A0A0A9DI35"/>